<evidence type="ECO:0000313" key="8">
    <source>
        <dbReference type="EMBL" id="OLU43076.1"/>
    </source>
</evidence>
<feature type="compositionally biased region" description="Basic residues" evidence="7">
    <location>
        <begin position="17"/>
        <end position="35"/>
    </location>
</feature>
<dbReference type="PRINTS" id="PR00064">
    <property type="entry name" value="RIBOSOMALL35"/>
</dbReference>
<protein>
    <recommendedName>
        <fullName evidence="4 5">Large ribosomal subunit protein bL35</fullName>
    </recommendedName>
</protein>
<dbReference type="GO" id="GO:0003735">
    <property type="term" value="F:structural constituent of ribosome"/>
    <property type="evidence" value="ECO:0007669"/>
    <property type="project" value="InterPro"/>
</dbReference>
<reference evidence="8 9" key="1">
    <citation type="submission" date="2016-11" db="EMBL/GenBank/DDBJ databases">
        <title>Description of two novel members of the family Erysipelotrichaceae: Ileibacterium lipovorans gen. nov., sp. nov. and Dubosiella newyorkensis, gen. nov., sp. nov.</title>
        <authorList>
            <person name="Cox L.M."/>
            <person name="Sohn J."/>
            <person name="Tyrrell K.L."/>
            <person name="Citron D.M."/>
            <person name="Lawson P.A."/>
            <person name="Patel N.B."/>
            <person name="Iizumi T."/>
            <person name="Perez-Perez G.I."/>
            <person name="Goldstein E.J."/>
            <person name="Blaser M.J."/>
        </authorList>
    </citation>
    <scope>NUCLEOTIDE SEQUENCE [LARGE SCALE GENOMIC DNA]</scope>
    <source>
        <strain evidence="8 9">NYU-BL-A3</strain>
    </source>
</reference>
<dbReference type="FunFam" id="4.10.410.60:FF:000001">
    <property type="entry name" value="50S ribosomal protein L35"/>
    <property type="match status" value="1"/>
</dbReference>
<dbReference type="Gene3D" id="4.10.410.60">
    <property type="match status" value="1"/>
</dbReference>
<evidence type="ECO:0000256" key="7">
    <source>
        <dbReference type="SAM" id="MobiDB-lite"/>
    </source>
</evidence>
<dbReference type="InterPro" id="IPR001706">
    <property type="entry name" value="Ribosomal_bL35"/>
</dbReference>
<dbReference type="OrthoDB" id="47476at2"/>
<dbReference type="EMBL" id="MPJW01000025">
    <property type="protein sequence ID" value="OLU43076.1"/>
    <property type="molecule type" value="Genomic_DNA"/>
</dbReference>
<organism evidence="8 9">
    <name type="scientific">Ileibacterium valens</name>
    <dbReference type="NCBI Taxonomy" id="1862668"/>
    <lineage>
        <taxon>Bacteria</taxon>
        <taxon>Bacillati</taxon>
        <taxon>Bacillota</taxon>
        <taxon>Erysipelotrichia</taxon>
        <taxon>Erysipelotrichales</taxon>
        <taxon>Erysipelotrichaceae</taxon>
        <taxon>Ileibacterium</taxon>
    </lineage>
</organism>
<dbReference type="HAMAP" id="MF_00514">
    <property type="entry name" value="Ribosomal_bL35"/>
    <property type="match status" value="1"/>
</dbReference>
<evidence type="ECO:0000256" key="5">
    <source>
        <dbReference type="HAMAP-Rule" id="MF_00514"/>
    </source>
</evidence>
<name>A0A1U7NJ55_9FIRM</name>
<dbReference type="PANTHER" id="PTHR33343">
    <property type="entry name" value="54S RIBOSOMAL PROTEIN BL35M"/>
    <property type="match status" value="1"/>
</dbReference>
<comment type="caution">
    <text evidence="8">The sequence shown here is derived from an EMBL/GenBank/DDBJ whole genome shotgun (WGS) entry which is preliminary data.</text>
</comment>
<dbReference type="InterPro" id="IPR018265">
    <property type="entry name" value="Ribosomal_bL35_CS"/>
</dbReference>
<evidence type="ECO:0000256" key="6">
    <source>
        <dbReference type="RuleBase" id="RU000568"/>
    </source>
</evidence>
<accession>A0A1U7NJ55</accession>
<dbReference type="NCBIfam" id="TIGR00001">
    <property type="entry name" value="rpmI_bact"/>
    <property type="match status" value="1"/>
</dbReference>
<gene>
    <name evidence="5" type="primary">rpmI</name>
    <name evidence="8" type="ORF">BO222_00610</name>
</gene>
<feature type="region of interest" description="Disordered" evidence="7">
    <location>
        <begin position="17"/>
        <end position="41"/>
    </location>
</feature>
<dbReference type="GO" id="GO:0022625">
    <property type="term" value="C:cytosolic large ribosomal subunit"/>
    <property type="evidence" value="ECO:0007669"/>
    <property type="project" value="TreeGrafter"/>
</dbReference>
<dbReference type="PANTHER" id="PTHR33343:SF1">
    <property type="entry name" value="LARGE RIBOSOMAL SUBUNIT PROTEIN BL35M"/>
    <property type="match status" value="1"/>
</dbReference>
<dbReference type="PROSITE" id="PS00936">
    <property type="entry name" value="RIBOSOMAL_L35"/>
    <property type="match status" value="1"/>
</dbReference>
<evidence type="ECO:0000256" key="3">
    <source>
        <dbReference type="ARBA" id="ARBA00023274"/>
    </source>
</evidence>
<comment type="similarity">
    <text evidence="1 5 6">Belongs to the bacterial ribosomal protein bL35 family.</text>
</comment>
<evidence type="ECO:0000256" key="2">
    <source>
        <dbReference type="ARBA" id="ARBA00022980"/>
    </source>
</evidence>
<keyword evidence="3 5" id="KW-0687">Ribonucleoprotein</keyword>
<dbReference type="InterPro" id="IPR021137">
    <property type="entry name" value="Ribosomal_bL35-like"/>
</dbReference>
<dbReference type="Pfam" id="PF01632">
    <property type="entry name" value="Ribosomal_L35p"/>
    <property type="match status" value="1"/>
</dbReference>
<dbReference type="Proteomes" id="UP000186341">
    <property type="component" value="Unassembled WGS sequence"/>
</dbReference>
<dbReference type="InterPro" id="IPR037229">
    <property type="entry name" value="Ribosomal_bL35_sf"/>
</dbReference>
<sequence length="64" mass="7441">MPKMKSHRGLAKRVKVTGSGKLKRHHAYTSHRFHGKTKDQRRQLAKAGLVDKSDYKRIKDMLVK</sequence>
<keyword evidence="9" id="KW-1185">Reference proteome</keyword>
<evidence type="ECO:0000256" key="1">
    <source>
        <dbReference type="ARBA" id="ARBA00006598"/>
    </source>
</evidence>
<dbReference type="GeneID" id="82201749"/>
<dbReference type="AlphaFoldDB" id="A0A1U7NJ55"/>
<dbReference type="SUPFAM" id="SSF143034">
    <property type="entry name" value="L35p-like"/>
    <property type="match status" value="1"/>
</dbReference>
<keyword evidence="2 5" id="KW-0689">Ribosomal protein</keyword>
<evidence type="ECO:0000313" key="9">
    <source>
        <dbReference type="Proteomes" id="UP000186341"/>
    </source>
</evidence>
<dbReference type="RefSeq" id="WP_075817450.1">
    <property type="nucleotide sequence ID" value="NZ_CAJUTZ010000087.1"/>
</dbReference>
<evidence type="ECO:0000256" key="4">
    <source>
        <dbReference type="ARBA" id="ARBA00071664"/>
    </source>
</evidence>
<dbReference type="GO" id="GO:0006412">
    <property type="term" value="P:translation"/>
    <property type="evidence" value="ECO:0007669"/>
    <property type="project" value="UniProtKB-UniRule"/>
</dbReference>
<proteinExistence type="inferred from homology"/>